<dbReference type="HOGENOM" id="CLU_095417_0_0_1"/>
<keyword evidence="3" id="KW-1185">Reference proteome</keyword>
<reference evidence="2 3" key="1">
    <citation type="journal article" date="2011" name="Proc. Natl. Acad. Sci. U.S.A.">
        <title>Evolutionary erosion of yeast sex chromosomes by mating-type switching accidents.</title>
        <authorList>
            <person name="Gordon J.L."/>
            <person name="Armisen D."/>
            <person name="Proux-Wera E."/>
            <person name="Oheigeartaigh S.S."/>
            <person name="Byrne K.P."/>
            <person name="Wolfe K.H."/>
        </authorList>
    </citation>
    <scope>NUCLEOTIDE SEQUENCE [LARGE SCALE GENOMIC DNA]</scope>
    <source>
        <strain evidence="3">ATCC 10597 / BCRC 20456 / CBS 421 / NBRC 0211 / NRRL Y-12639</strain>
    </source>
</reference>
<feature type="chain" id="PRO_5003411014" evidence="1">
    <location>
        <begin position="18"/>
        <end position="217"/>
    </location>
</feature>
<evidence type="ECO:0000313" key="3">
    <source>
        <dbReference type="Proteomes" id="UP000000689"/>
    </source>
</evidence>
<dbReference type="OMA" id="NEYTTTY"/>
<dbReference type="eggNOG" id="ENOG502SFPX">
    <property type="taxonomic scope" value="Eukaryota"/>
</dbReference>
<dbReference type="RefSeq" id="XP_003672564.1">
    <property type="nucleotide sequence ID" value="XM_003672516.1"/>
</dbReference>
<name>G0WHR0_NAUDC</name>
<proteinExistence type="predicted"/>
<feature type="signal peptide" evidence="1">
    <location>
        <begin position="1"/>
        <end position="17"/>
    </location>
</feature>
<sequence length="217" mass="23639">MLSQLILSLTILSSVFAATYHNTSTSFPTATRITLEPTYSVLPTLNTYTYSDDTTTFYVTSTMFTTIWYTPSSTISTTPTTTSIDNVVSTAVSELTSTIEDAHTTYTTTMTSTLLITLSDLYETTTTSIPSVVTQNGQVYKVSNQDKEVVSNVNDADVCSPVTQYITVTTTADANVNEKTVTQFVTKVQDPVTHYVTLQTSTLQPSNGTLFNSTKNV</sequence>
<evidence type="ECO:0000256" key="1">
    <source>
        <dbReference type="SAM" id="SignalP"/>
    </source>
</evidence>
<evidence type="ECO:0000313" key="2">
    <source>
        <dbReference type="EMBL" id="CCD27321.1"/>
    </source>
</evidence>
<keyword evidence="1" id="KW-0732">Signal</keyword>
<dbReference type="AlphaFoldDB" id="G0WHR0"/>
<dbReference type="Proteomes" id="UP000000689">
    <property type="component" value="Chromosome 11"/>
</dbReference>
<organism evidence="2 3">
    <name type="scientific">Naumovozyma dairenensis (strain ATCC 10597 / BCRC 20456 / CBS 421 / NBRC 0211 / NRRL Y-12639)</name>
    <name type="common">Saccharomyces dairenensis</name>
    <dbReference type="NCBI Taxonomy" id="1071378"/>
    <lineage>
        <taxon>Eukaryota</taxon>
        <taxon>Fungi</taxon>
        <taxon>Dikarya</taxon>
        <taxon>Ascomycota</taxon>
        <taxon>Saccharomycotina</taxon>
        <taxon>Saccharomycetes</taxon>
        <taxon>Saccharomycetales</taxon>
        <taxon>Saccharomycetaceae</taxon>
        <taxon>Naumovozyma</taxon>
    </lineage>
</organism>
<gene>
    <name evidence="2" type="primary">NDAI0K01300</name>
    <name evidence="2" type="ordered locus">NDAI_0K01300</name>
</gene>
<dbReference type="KEGG" id="ndi:NDAI_0K01300"/>
<protein>
    <submittedName>
        <fullName evidence="2">Uncharacterized protein</fullName>
    </submittedName>
</protein>
<accession>G0WHR0</accession>
<dbReference type="EMBL" id="HE580277">
    <property type="protein sequence ID" value="CCD27321.1"/>
    <property type="molecule type" value="Genomic_DNA"/>
</dbReference>
<dbReference type="GeneID" id="11497688"/>